<dbReference type="EMBL" id="LO017727">
    <property type="protein sequence ID" value="CRH06911.1"/>
    <property type="molecule type" value="Genomic_DNA"/>
</dbReference>
<protein>
    <submittedName>
        <fullName evidence="9">Putative outer membrane efflux protein</fullName>
    </submittedName>
</protein>
<dbReference type="InterPro" id="IPR003423">
    <property type="entry name" value="OMP_efflux"/>
</dbReference>
<evidence type="ECO:0000256" key="2">
    <source>
        <dbReference type="ARBA" id="ARBA00007613"/>
    </source>
</evidence>
<dbReference type="InterPro" id="IPR051906">
    <property type="entry name" value="TolC-like"/>
</dbReference>
<reference evidence="9" key="1">
    <citation type="submission" date="2015-04" db="EMBL/GenBank/DDBJ databases">
        <authorList>
            <person name="Syromyatnikov M.Y."/>
            <person name="Popov V.N."/>
        </authorList>
    </citation>
    <scope>NUCLEOTIDE SEQUENCE</scope>
    <source>
        <strain evidence="9">MO-1</strain>
    </source>
</reference>
<dbReference type="PANTHER" id="PTHR30026">
    <property type="entry name" value="OUTER MEMBRANE PROTEIN TOLC"/>
    <property type="match status" value="1"/>
</dbReference>
<keyword evidence="4" id="KW-1134">Transmembrane beta strand</keyword>
<dbReference type="Pfam" id="PF02321">
    <property type="entry name" value="OEP"/>
    <property type="match status" value="2"/>
</dbReference>
<evidence type="ECO:0000256" key="5">
    <source>
        <dbReference type="ARBA" id="ARBA00022692"/>
    </source>
</evidence>
<dbReference type="InterPro" id="IPR010130">
    <property type="entry name" value="T1SS_OMP_TolC"/>
</dbReference>
<keyword evidence="8" id="KW-0732">Signal</keyword>
<dbReference type="GO" id="GO:0015288">
    <property type="term" value="F:porin activity"/>
    <property type="evidence" value="ECO:0007669"/>
    <property type="project" value="TreeGrafter"/>
</dbReference>
<organism evidence="9">
    <name type="scientific">Magnetococcus massalia (strain MO-1)</name>
    <dbReference type="NCBI Taxonomy" id="451514"/>
    <lineage>
        <taxon>Bacteria</taxon>
        <taxon>Pseudomonadati</taxon>
        <taxon>Pseudomonadota</taxon>
        <taxon>Magnetococcia</taxon>
        <taxon>Magnetococcales</taxon>
        <taxon>Magnetococcaceae</taxon>
        <taxon>Magnetococcus</taxon>
    </lineage>
</organism>
<keyword evidence="3" id="KW-0813">Transport</keyword>
<dbReference type="PANTHER" id="PTHR30026:SF20">
    <property type="entry name" value="OUTER MEMBRANE PROTEIN TOLC"/>
    <property type="match status" value="1"/>
</dbReference>
<feature type="chain" id="PRO_5012481484" evidence="8">
    <location>
        <begin position="22"/>
        <end position="441"/>
    </location>
</feature>
<evidence type="ECO:0000256" key="1">
    <source>
        <dbReference type="ARBA" id="ARBA00004442"/>
    </source>
</evidence>
<evidence type="ECO:0000256" key="7">
    <source>
        <dbReference type="ARBA" id="ARBA00023237"/>
    </source>
</evidence>
<keyword evidence="6" id="KW-0472">Membrane</keyword>
<keyword evidence="7" id="KW-0998">Cell outer membrane</keyword>
<feature type="signal peptide" evidence="8">
    <location>
        <begin position="1"/>
        <end position="21"/>
    </location>
</feature>
<comment type="subcellular location">
    <subcellularLocation>
        <location evidence="1">Cell outer membrane</location>
    </subcellularLocation>
</comment>
<dbReference type="AlphaFoldDB" id="A0A1S7LM56"/>
<evidence type="ECO:0000256" key="6">
    <source>
        <dbReference type="ARBA" id="ARBA00023136"/>
    </source>
</evidence>
<proteinExistence type="inferred from homology"/>
<keyword evidence="5" id="KW-0812">Transmembrane</keyword>
<dbReference type="SUPFAM" id="SSF56954">
    <property type="entry name" value="Outer membrane efflux proteins (OEP)"/>
    <property type="match status" value="1"/>
</dbReference>
<evidence type="ECO:0000256" key="8">
    <source>
        <dbReference type="SAM" id="SignalP"/>
    </source>
</evidence>
<dbReference type="NCBIfam" id="TIGR01844">
    <property type="entry name" value="type_I_sec_TolC"/>
    <property type="match status" value="1"/>
</dbReference>
<name>A0A1S7LM56_MAGMO</name>
<sequence>MIRSLLLTLPILLSTPWVACAAAPATTFVDLAAEVLIQNERVRAAGMDLEASKEGVRQAKGVFLPQVTLDVTQYHQRQEYSGTDAKLRWDPLDVTLTVEQKLYNRQSLMGVHKSQYTVMMARGQYKQTRQEMLLQLVEAAFRVKQAEELVKLSQENMAVLRENLVAAKAMAAAGEVTRTDVSYATARLEGARSGLLQSQNDRQVALAQFRELANRDLPANLWPAERVGDWQEPVQPHVLKQRLDARPDLQVQQARIARAGSEVAYQKGGHWPTLELVGTAGRTLNDRTTVGIAHETNYTVGFEASLPIYSGGITSSQVRQAKLLRQVETLTLADQRRFALRDIDEAAHNLNSALAVERASRIAADASNDALEGVKREFKAGERSMLEQLDARRELFERRSDHARSKIGVAMSRYRLLHALGVLDPQMMQQKVGSMKKGDEG</sequence>
<evidence type="ECO:0000256" key="4">
    <source>
        <dbReference type="ARBA" id="ARBA00022452"/>
    </source>
</evidence>
<evidence type="ECO:0000313" key="9">
    <source>
        <dbReference type="EMBL" id="CRH06911.1"/>
    </source>
</evidence>
<accession>A0A1S7LM56</accession>
<comment type="similarity">
    <text evidence="2">Belongs to the outer membrane factor (OMF) (TC 1.B.17) family.</text>
</comment>
<gene>
    <name evidence="9" type="ORF">MAGMO_2761</name>
</gene>
<dbReference type="Gene3D" id="1.20.1600.10">
    <property type="entry name" value="Outer membrane efflux proteins (OEP)"/>
    <property type="match status" value="1"/>
</dbReference>
<dbReference type="GO" id="GO:1990281">
    <property type="term" value="C:efflux pump complex"/>
    <property type="evidence" value="ECO:0007669"/>
    <property type="project" value="TreeGrafter"/>
</dbReference>
<dbReference type="GO" id="GO:0015562">
    <property type="term" value="F:efflux transmembrane transporter activity"/>
    <property type="evidence" value="ECO:0007669"/>
    <property type="project" value="InterPro"/>
</dbReference>
<evidence type="ECO:0000256" key="3">
    <source>
        <dbReference type="ARBA" id="ARBA00022448"/>
    </source>
</evidence>
<dbReference type="GO" id="GO:0009279">
    <property type="term" value="C:cell outer membrane"/>
    <property type="evidence" value="ECO:0007669"/>
    <property type="project" value="UniProtKB-SubCell"/>
</dbReference>